<sequence length="319" mass="36224">MNCHDLWNYRNIRHSGSYQIDVDGDGPLSPIWVSCEMAEDDDPHHVMTVIHHDSEDPVHVRHYESAGSYFRNITYNGATEEHLIALINSSFSCQQYIKWACKGSMFGFWYPDAIDSWWVGRNWTNQYYWGGAETDSGSCGCHPYCYPTTRNSTCNCDSNEKLKWLDDSGLLLDSNRLPVLQLRFGDTGESNEAGEHTLGPVKCRATGHKDIFEGGFKAPCKFVTPGYKDNKYPAPFLRHTWTIEISEGQYMELVFPEYDVVHYGAYNNVSGCRNVVTVQAQKTNTNEIVTLTRQKTPPYYASDGSEITVNITLTTCNQD</sequence>
<evidence type="ECO:0000313" key="1">
    <source>
        <dbReference type="EMBL" id="KFM82230.1"/>
    </source>
</evidence>
<name>A0A087UXZ1_STEMI</name>
<accession>A0A087UXZ1</accession>
<dbReference type="STRING" id="407821.A0A087UXZ1"/>
<reference evidence="1 2" key="1">
    <citation type="submission" date="2013-11" db="EMBL/GenBank/DDBJ databases">
        <title>Genome sequencing of Stegodyphus mimosarum.</title>
        <authorList>
            <person name="Bechsgaard J."/>
        </authorList>
    </citation>
    <scope>NUCLEOTIDE SEQUENCE [LARGE SCALE GENOMIC DNA]</scope>
</reference>
<dbReference type="EMBL" id="KK122204">
    <property type="protein sequence ID" value="KFM82230.1"/>
    <property type="molecule type" value="Genomic_DNA"/>
</dbReference>
<dbReference type="OrthoDB" id="6537786at2759"/>
<protein>
    <submittedName>
        <fullName evidence="1">Neurexin-4</fullName>
    </submittedName>
</protein>
<proteinExistence type="predicted"/>
<gene>
    <name evidence="1" type="ORF">X975_13681</name>
</gene>
<dbReference type="Gene3D" id="2.60.120.290">
    <property type="entry name" value="Spermadhesin, CUB domain"/>
    <property type="match status" value="1"/>
</dbReference>
<keyword evidence="2" id="KW-1185">Reference proteome</keyword>
<dbReference type="InterPro" id="IPR035914">
    <property type="entry name" value="Sperma_CUB_dom_sf"/>
</dbReference>
<evidence type="ECO:0000313" key="2">
    <source>
        <dbReference type="Proteomes" id="UP000054359"/>
    </source>
</evidence>
<dbReference type="OMA" id="NTWREDT"/>
<dbReference type="Gene3D" id="2.60.120.1000">
    <property type="match status" value="1"/>
</dbReference>
<feature type="non-terminal residue" evidence="1">
    <location>
        <position position="319"/>
    </location>
</feature>
<dbReference type="Proteomes" id="UP000054359">
    <property type="component" value="Unassembled WGS sequence"/>
</dbReference>
<organism evidence="1 2">
    <name type="scientific">Stegodyphus mimosarum</name>
    <name type="common">African social velvet spider</name>
    <dbReference type="NCBI Taxonomy" id="407821"/>
    <lineage>
        <taxon>Eukaryota</taxon>
        <taxon>Metazoa</taxon>
        <taxon>Ecdysozoa</taxon>
        <taxon>Arthropoda</taxon>
        <taxon>Chelicerata</taxon>
        <taxon>Arachnida</taxon>
        <taxon>Araneae</taxon>
        <taxon>Araneomorphae</taxon>
        <taxon>Entelegynae</taxon>
        <taxon>Eresoidea</taxon>
        <taxon>Eresidae</taxon>
        <taxon>Stegodyphus</taxon>
    </lineage>
</organism>
<dbReference type="AlphaFoldDB" id="A0A087UXZ1"/>